<keyword evidence="7" id="KW-1185">Reference proteome</keyword>
<feature type="region of interest" description="Disordered" evidence="2">
    <location>
        <begin position="126"/>
        <end position="149"/>
    </location>
</feature>
<sequence length="149" mass="15470">MKDPPTTHSSGGNMSTEYAILIHAPEDGTPAMRPDLAAEIMAQHDEFTRRVVAEGHRITGGVELEAARTATLVRPGVGTTEGPFTELAEQIGGLYLVVSDDLPGLATIIDEVFAGDGCTYEIRPTVDHGGPDDATDPEAAVASTAGAKA</sequence>
<dbReference type="OrthoDB" id="668782at2"/>
<accession>A0A4Q1KXR8</accession>
<name>A0A4Q1KXR8_9CELL</name>
<evidence type="ECO:0000313" key="4">
    <source>
        <dbReference type="EMBL" id="RXR25005.1"/>
    </source>
</evidence>
<dbReference type="Gene3D" id="3.30.70.1060">
    <property type="entry name" value="Dimeric alpha+beta barrel"/>
    <property type="match status" value="1"/>
</dbReference>
<dbReference type="SUPFAM" id="SSF54909">
    <property type="entry name" value="Dimeric alpha+beta barrel"/>
    <property type="match status" value="1"/>
</dbReference>
<evidence type="ECO:0000313" key="6">
    <source>
        <dbReference type="Proteomes" id="UP000289805"/>
    </source>
</evidence>
<evidence type="ECO:0000313" key="7">
    <source>
        <dbReference type="Proteomes" id="UP000290517"/>
    </source>
</evidence>
<gene>
    <name evidence="4" type="ORF">EQW73_12005</name>
    <name evidence="5" type="ORF">EQW78_05975</name>
</gene>
<dbReference type="STRING" id="1713.GCA_000718325_02246"/>
<comment type="caution">
    <text evidence="5">The sequence shown here is derived from an EMBL/GenBank/DDBJ whole genome shotgun (WGS) entry which is preliminary data.</text>
</comment>
<protein>
    <recommendedName>
        <fullName evidence="3">YCII-related domain-containing protein</fullName>
    </recommendedName>
</protein>
<dbReference type="Proteomes" id="UP000290517">
    <property type="component" value="Unassembled WGS sequence"/>
</dbReference>
<dbReference type="Pfam" id="PF03795">
    <property type="entry name" value="YCII"/>
    <property type="match status" value="1"/>
</dbReference>
<dbReference type="InterPro" id="IPR005545">
    <property type="entry name" value="YCII"/>
</dbReference>
<dbReference type="Proteomes" id="UP000289805">
    <property type="component" value="Unassembled WGS sequence"/>
</dbReference>
<dbReference type="AlphaFoldDB" id="A0A4Q1KXR8"/>
<proteinExistence type="inferred from homology"/>
<reference evidence="6 7" key="1">
    <citation type="submission" date="2019-01" db="EMBL/GenBank/DDBJ databases">
        <title>Oerskovia turbata Genome sequencing and assembly.</title>
        <authorList>
            <person name="Dou T."/>
        </authorList>
    </citation>
    <scope>NUCLEOTIDE SEQUENCE [LARGE SCALE GENOMIC DNA]</scope>
    <source>
        <strain evidence="5 6">JCM12123</strain>
        <strain evidence="4 7">JCM3160</strain>
    </source>
</reference>
<evidence type="ECO:0000259" key="3">
    <source>
        <dbReference type="Pfam" id="PF03795"/>
    </source>
</evidence>
<evidence type="ECO:0000313" key="5">
    <source>
        <dbReference type="EMBL" id="RXR35151.1"/>
    </source>
</evidence>
<dbReference type="EMBL" id="SDJQ01000008">
    <property type="protein sequence ID" value="RXR35151.1"/>
    <property type="molecule type" value="Genomic_DNA"/>
</dbReference>
<comment type="similarity">
    <text evidence="1">Belongs to the YciI family.</text>
</comment>
<feature type="domain" description="YCII-related" evidence="3">
    <location>
        <begin position="17"/>
        <end position="112"/>
    </location>
</feature>
<organism evidence="5 6">
    <name type="scientific">Oerskovia turbata</name>
    <dbReference type="NCBI Taxonomy" id="1713"/>
    <lineage>
        <taxon>Bacteria</taxon>
        <taxon>Bacillati</taxon>
        <taxon>Actinomycetota</taxon>
        <taxon>Actinomycetes</taxon>
        <taxon>Micrococcales</taxon>
        <taxon>Cellulomonadaceae</taxon>
        <taxon>Oerskovia</taxon>
    </lineage>
</organism>
<evidence type="ECO:0000256" key="1">
    <source>
        <dbReference type="ARBA" id="ARBA00007689"/>
    </source>
</evidence>
<dbReference type="InterPro" id="IPR011008">
    <property type="entry name" value="Dimeric_a/b-barrel"/>
</dbReference>
<dbReference type="EMBL" id="SDJR01000007">
    <property type="protein sequence ID" value="RXR25005.1"/>
    <property type="molecule type" value="Genomic_DNA"/>
</dbReference>
<evidence type="ECO:0000256" key="2">
    <source>
        <dbReference type="SAM" id="MobiDB-lite"/>
    </source>
</evidence>